<evidence type="ECO:0000256" key="1">
    <source>
        <dbReference type="ARBA" id="ARBA00008366"/>
    </source>
</evidence>
<keyword evidence="3 5" id="KW-0288">FMN</keyword>
<keyword evidence="5" id="KW-0521">NADP</keyword>
<evidence type="ECO:0000256" key="5">
    <source>
        <dbReference type="PIRNR" id="PIRNR005426"/>
    </source>
</evidence>
<accession>A0A4V6WI43</accession>
<reference evidence="7 8" key="1">
    <citation type="submission" date="2019-04" db="EMBL/GenBank/DDBJ databases">
        <title>Chitiniphilus eburnea sp. nov., a novel chitinolytic bacterium isolated from aquaculture sludge.</title>
        <authorList>
            <person name="Sheng M."/>
        </authorList>
    </citation>
    <scope>NUCLEOTIDE SEQUENCE [LARGE SCALE GENOMIC DNA]</scope>
    <source>
        <strain evidence="7 8">HX-2-15</strain>
    </source>
</reference>
<feature type="domain" description="Nitroreductase" evidence="6">
    <location>
        <begin position="37"/>
        <end position="190"/>
    </location>
</feature>
<dbReference type="SUPFAM" id="SSF55469">
    <property type="entry name" value="FMN-dependent nitroreductase-like"/>
    <property type="match status" value="1"/>
</dbReference>
<proteinExistence type="inferred from homology"/>
<dbReference type="Gene3D" id="3.40.109.10">
    <property type="entry name" value="NADH Oxidase"/>
    <property type="match status" value="1"/>
</dbReference>
<sequence>MGNPADFDPLTLANRRYGRDELRTLPDFNATLATQLSHRSVRAFTPEPLADGTLELLLAAAQSAPSSSNLQVWSAVAVRQPARKARLAALANHQTQIVEAPLLLVFLADLSRLHRIGAAQGEPLVGADYLDTALMGFIDAALAAQNVVTAAESLGLGTVYIGALRNRPEEVAAELGLPLHVAPAFGLVVGHPDPARPTAVKPRLPQRAVLHHEQYSSGPEAAAVAEYDDLIQHFQATQALPQQAWSRQAVARLRGPESLSGRHRLREALAQLGFPLI</sequence>
<dbReference type="Pfam" id="PF00881">
    <property type="entry name" value="Nitroreductase"/>
    <property type="match status" value="1"/>
</dbReference>
<comment type="similarity">
    <text evidence="1 5">Belongs to the flavin oxidoreductase frp family.</text>
</comment>
<evidence type="ECO:0000259" key="6">
    <source>
        <dbReference type="Pfam" id="PF00881"/>
    </source>
</evidence>
<dbReference type="InterPro" id="IPR000415">
    <property type="entry name" value="Nitroreductase-like"/>
</dbReference>
<evidence type="ECO:0000256" key="2">
    <source>
        <dbReference type="ARBA" id="ARBA00022630"/>
    </source>
</evidence>
<protein>
    <submittedName>
        <fullName evidence="7">NADPH-dependent oxidoreductase</fullName>
    </submittedName>
</protein>
<dbReference type="GO" id="GO:0016491">
    <property type="term" value="F:oxidoreductase activity"/>
    <property type="evidence" value="ECO:0007669"/>
    <property type="project" value="UniProtKB-UniRule"/>
</dbReference>
<evidence type="ECO:0000256" key="4">
    <source>
        <dbReference type="ARBA" id="ARBA00023002"/>
    </source>
</evidence>
<dbReference type="CDD" id="cd02146">
    <property type="entry name" value="NfsA-like"/>
    <property type="match status" value="1"/>
</dbReference>
<keyword evidence="8" id="KW-1185">Reference proteome</keyword>
<evidence type="ECO:0000313" key="8">
    <source>
        <dbReference type="Proteomes" id="UP000310016"/>
    </source>
</evidence>
<dbReference type="Proteomes" id="UP000310016">
    <property type="component" value="Unassembled WGS sequence"/>
</dbReference>
<dbReference type="PANTHER" id="PTHR43425:SF2">
    <property type="entry name" value="OXYGEN-INSENSITIVE NADPH NITROREDUCTASE"/>
    <property type="match status" value="1"/>
</dbReference>
<keyword evidence="4 5" id="KW-0560">Oxidoreductase</keyword>
<dbReference type="EMBL" id="SUMF01000021">
    <property type="protein sequence ID" value="TJZ69368.1"/>
    <property type="molecule type" value="Genomic_DNA"/>
</dbReference>
<dbReference type="InterPro" id="IPR029479">
    <property type="entry name" value="Nitroreductase"/>
</dbReference>
<evidence type="ECO:0000256" key="3">
    <source>
        <dbReference type="ARBA" id="ARBA00022643"/>
    </source>
</evidence>
<organism evidence="7 8">
    <name type="scientific">Chitiniphilus eburneus</name>
    <dbReference type="NCBI Taxonomy" id="2571148"/>
    <lineage>
        <taxon>Bacteria</taxon>
        <taxon>Pseudomonadati</taxon>
        <taxon>Pseudomonadota</taxon>
        <taxon>Betaproteobacteria</taxon>
        <taxon>Neisseriales</taxon>
        <taxon>Chitinibacteraceae</taxon>
        <taxon>Chitiniphilus</taxon>
    </lineage>
</organism>
<dbReference type="PANTHER" id="PTHR43425">
    <property type="entry name" value="OXYGEN-INSENSITIVE NADPH NITROREDUCTASE"/>
    <property type="match status" value="1"/>
</dbReference>
<name>A0A4V6WI43_9NEIS</name>
<dbReference type="AlphaFoldDB" id="A0A4V6WI43"/>
<keyword evidence="2 5" id="KW-0285">Flavoprotein</keyword>
<comment type="caution">
    <text evidence="7">The sequence shown here is derived from an EMBL/GenBank/DDBJ whole genome shotgun (WGS) entry which is preliminary data.</text>
</comment>
<gene>
    <name evidence="7" type="ORF">FAZ21_14995</name>
</gene>
<dbReference type="RefSeq" id="WP_136774257.1">
    <property type="nucleotide sequence ID" value="NZ_CP156074.1"/>
</dbReference>
<dbReference type="OrthoDB" id="3181400at2"/>
<dbReference type="PIRSF" id="PIRSF005426">
    <property type="entry name" value="Frp"/>
    <property type="match status" value="1"/>
</dbReference>
<evidence type="ECO:0000313" key="7">
    <source>
        <dbReference type="EMBL" id="TJZ69368.1"/>
    </source>
</evidence>
<dbReference type="InterPro" id="IPR016446">
    <property type="entry name" value="Flavin_OxRdtase_Frp"/>
</dbReference>